<evidence type="ECO:0000313" key="3">
    <source>
        <dbReference type="Proteomes" id="UP001374893"/>
    </source>
</evidence>
<sequence length="208" mass="23161">MGMNAVRFEKPLRWGELDVPLFGISSDWFGKPVQPPVAWSLALDPERFWFIASHGRPASIHPKARPGRFLAELWKFDVAELFIADPGSGRYLELNLSPNSAWWSCEFSAPRVRTSPDESEWPGVETFAELAADGTWVAAMALPLATLRERLSFGETTTANFTFIVESPEQRFLSASPLGDGEPDFHRPEKFQPLRIHDGGLPGTGSHP</sequence>
<reference evidence="2 3" key="1">
    <citation type="submission" date="2021-06" db="EMBL/GenBank/DDBJ databases">
        <title>Complete genome of Haloferula helveola possessing various polysaccharide degrading enzymes.</title>
        <authorList>
            <person name="Takami H."/>
            <person name="Huang C."/>
            <person name="Hamasaki K."/>
        </authorList>
    </citation>
    <scope>NUCLEOTIDE SEQUENCE [LARGE SCALE GENOMIC DNA]</scope>
    <source>
        <strain evidence="2 3">CN-1</strain>
    </source>
</reference>
<gene>
    <name evidence="2" type="ORF">HAHE_18060</name>
</gene>
<evidence type="ECO:0000256" key="1">
    <source>
        <dbReference type="SAM" id="MobiDB-lite"/>
    </source>
</evidence>
<proteinExistence type="predicted"/>
<name>A0ABN6H2W5_9BACT</name>
<dbReference type="EMBL" id="AP024702">
    <property type="protein sequence ID" value="BCX47898.1"/>
    <property type="molecule type" value="Genomic_DNA"/>
</dbReference>
<feature type="compositionally biased region" description="Basic and acidic residues" evidence="1">
    <location>
        <begin position="183"/>
        <end position="198"/>
    </location>
</feature>
<organism evidence="2 3">
    <name type="scientific">Haloferula helveola</name>
    <dbReference type="NCBI Taxonomy" id="490095"/>
    <lineage>
        <taxon>Bacteria</taxon>
        <taxon>Pseudomonadati</taxon>
        <taxon>Verrucomicrobiota</taxon>
        <taxon>Verrucomicrobiia</taxon>
        <taxon>Verrucomicrobiales</taxon>
        <taxon>Verrucomicrobiaceae</taxon>
        <taxon>Haloferula</taxon>
    </lineage>
</organism>
<evidence type="ECO:0000313" key="2">
    <source>
        <dbReference type="EMBL" id="BCX47898.1"/>
    </source>
</evidence>
<feature type="region of interest" description="Disordered" evidence="1">
    <location>
        <begin position="175"/>
        <end position="208"/>
    </location>
</feature>
<dbReference type="Proteomes" id="UP001374893">
    <property type="component" value="Chromosome"/>
</dbReference>
<dbReference type="SUPFAM" id="SSF49344">
    <property type="entry name" value="CBD9-like"/>
    <property type="match status" value="1"/>
</dbReference>
<keyword evidence="3" id="KW-1185">Reference proteome</keyword>
<accession>A0ABN6H2W5</accession>
<dbReference type="Gene3D" id="2.60.40.1190">
    <property type="match status" value="1"/>
</dbReference>
<protein>
    <submittedName>
        <fullName evidence="2">Photo system II stability/assembly factor-like protein</fullName>
    </submittedName>
</protein>